<proteinExistence type="predicted"/>
<evidence type="ECO:0000313" key="2">
    <source>
        <dbReference type="EMBL" id="PIP04382.1"/>
    </source>
</evidence>
<name>A0A2G9XBP9_UNCKA</name>
<feature type="chain" id="PRO_5013856597" description="DUF5667 domain-containing protein" evidence="1">
    <location>
        <begin position="25"/>
        <end position="120"/>
    </location>
</feature>
<feature type="signal peptide" evidence="1">
    <location>
        <begin position="1"/>
        <end position="24"/>
    </location>
</feature>
<dbReference type="AlphaFoldDB" id="A0A2G9XBP9"/>
<evidence type="ECO:0000313" key="3">
    <source>
        <dbReference type="Proteomes" id="UP000231388"/>
    </source>
</evidence>
<protein>
    <recommendedName>
        <fullName evidence="4">DUF5667 domain-containing protein</fullName>
    </recommendedName>
</protein>
<gene>
    <name evidence="2" type="ORF">COX53_02680</name>
</gene>
<evidence type="ECO:0008006" key="4">
    <source>
        <dbReference type="Google" id="ProtNLM"/>
    </source>
</evidence>
<accession>A0A2G9XBP9</accession>
<organism evidence="2 3">
    <name type="scientific">candidate division WWE3 bacterium CG23_combo_of_CG06-09_8_20_14_all_40_14</name>
    <dbReference type="NCBI Taxonomy" id="1975095"/>
    <lineage>
        <taxon>Bacteria</taxon>
        <taxon>Katanobacteria</taxon>
    </lineage>
</organism>
<reference evidence="2 3" key="1">
    <citation type="submission" date="2017-09" db="EMBL/GenBank/DDBJ databases">
        <title>Depth-based differentiation of microbial function through sediment-hosted aquifers and enrichment of novel symbionts in the deep terrestrial subsurface.</title>
        <authorList>
            <person name="Probst A.J."/>
            <person name="Ladd B."/>
            <person name="Jarett J.K."/>
            <person name="Geller-Mcgrath D.E."/>
            <person name="Sieber C.M."/>
            <person name="Emerson J.B."/>
            <person name="Anantharaman K."/>
            <person name="Thomas B.C."/>
            <person name="Malmstrom R."/>
            <person name="Stieglmeier M."/>
            <person name="Klingl A."/>
            <person name="Woyke T."/>
            <person name="Ryan C.M."/>
            <person name="Banfield J.F."/>
        </authorList>
    </citation>
    <scope>NUCLEOTIDE SEQUENCE [LARGE SCALE GENOMIC DNA]</scope>
    <source>
        <strain evidence="2">CG23_combo_of_CG06-09_8_20_14_all_40_14</strain>
    </source>
</reference>
<dbReference type="EMBL" id="PCQY01000032">
    <property type="protein sequence ID" value="PIP04382.1"/>
    <property type="molecule type" value="Genomic_DNA"/>
</dbReference>
<comment type="caution">
    <text evidence="2">The sequence shown here is derived from an EMBL/GenBank/DDBJ whole genome shotgun (WGS) entry which is preliminary data.</text>
</comment>
<sequence length="120" mass="13739">MRKILLSLMLISLLSWSTARKAFAAGFVDQIAGEVKGAKSALENAKISLGQAQKFVDNALGIFKFVEEKITMLYNFESFVNKVYSGALEWLQDTLKWVEEEKSEEVKKLDYEYCNCYTYI</sequence>
<dbReference type="Proteomes" id="UP000231388">
    <property type="component" value="Unassembled WGS sequence"/>
</dbReference>
<evidence type="ECO:0000256" key="1">
    <source>
        <dbReference type="SAM" id="SignalP"/>
    </source>
</evidence>
<keyword evidence="1" id="KW-0732">Signal</keyword>